<dbReference type="GeneID" id="80914655"/>
<evidence type="ECO:0000256" key="1">
    <source>
        <dbReference type="SAM" id="SignalP"/>
    </source>
</evidence>
<proteinExistence type="predicted"/>
<protein>
    <submittedName>
        <fullName evidence="2">Uncharacterized protein</fullName>
    </submittedName>
</protein>
<name>A0A9W8XCI5_9PLEO</name>
<keyword evidence="3" id="KW-1185">Reference proteome</keyword>
<gene>
    <name evidence="2" type="ORF">N0V89_011125</name>
</gene>
<feature type="signal peptide" evidence="1">
    <location>
        <begin position="1"/>
        <end position="20"/>
    </location>
</feature>
<dbReference type="EMBL" id="JAPEUX010000008">
    <property type="protein sequence ID" value="KAJ4347186.1"/>
    <property type="molecule type" value="Genomic_DNA"/>
</dbReference>
<evidence type="ECO:0000313" key="2">
    <source>
        <dbReference type="EMBL" id="KAJ4347186.1"/>
    </source>
</evidence>
<sequence>MAIIVFVGLFLMVLAAFIEAIATTIANKLNRDKQNHPSYSRLEWDSNAYLDLQRLAHQALGIGTWSRMRQNSRNFQFWDVQKQE</sequence>
<dbReference type="RefSeq" id="XP_056066986.1">
    <property type="nucleotide sequence ID" value="XM_056219859.1"/>
</dbReference>
<organism evidence="2 3">
    <name type="scientific">Didymosphaeria variabile</name>
    <dbReference type="NCBI Taxonomy" id="1932322"/>
    <lineage>
        <taxon>Eukaryota</taxon>
        <taxon>Fungi</taxon>
        <taxon>Dikarya</taxon>
        <taxon>Ascomycota</taxon>
        <taxon>Pezizomycotina</taxon>
        <taxon>Dothideomycetes</taxon>
        <taxon>Pleosporomycetidae</taxon>
        <taxon>Pleosporales</taxon>
        <taxon>Massarineae</taxon>
        <taxon>Didymosphaeriaceae</taxon>
        <taxon>Didymosphaeria</taxon>
    </lineage>
</organism>
<dbReference type="AlphaFoldDB" id="A0A9W8XCI5"/>
<comment type="caution">
    <text evidence="2">The sequence shown here is derived from an EMBL/GenBank/DDBJ whole genome shotgun (WGS) entry which is preliminary data.</text>
</comment>
<feature type="chain" id="PRO_5040990134" evidence="1">
    <location>
        <begin position="21"/>
        <end position="84"/>
    </location>
</feature>
<dbReference type="OrthoDB" id="3540210at2759"/>
<dbReference type="Proteomes" id="UP001140513">
    <property type="component" value="Unassembled WGS sequence"/>
</dbReference>
<reference evidence="2" key="1">
    <citation type="submission" date="2022-10" db="EMBL/GenBank/DDBJ databases">
        <title>Tapping the CABI collections for fungal endophytes: first genome assemblies for Collariella, Neodidymelliopsis, Ascochyta clinopodiicola, Didymella pomorum, Didymosphaeria variabile, Neocosmospora piperis and Neocucurbitaria cava.</title>
        <authorList>
            <person name="Hill R."/>
        </authorList>
    </citation>
    <scope>NUCLEOTIDE SEQUENCE</scope>
    <source>
        <strain evidence="2">IMI 356815</strain>
    </source>
</reference>
<accession>A0A9W8XCI5</accession>
<evidence type="ECO:0000313" key="3">
    <source>
        <dbReference type="Proteomes" id="UP001140513"/>
    </source>
</evidence>
<keyword evidence="1" id="KW-0732">Signal</keyword>